<dbReference type="EMBL" id="CAJNDS010000113">
    <property type="protein sequence ID" value="CAE6961042.1"/>
    <property type="molecule type" value="Genomic_DNA"/>
</dbReference>
<dbReference type="Proteomes" id="UP000604046">
    <property type="component" value="Unassembled WGS sequence"/>
</dbReference>
<evidence type="ECO:0000313" key="2">
    <source>
        <dbReference type="EMBL" id="CAE6961042.1"/>
    </source>
</evidence>
<dbReference type="InterPro" id="IPR000504">
    <property type="entry name" value="RRM_dom"/>
</dbReference>
<sequence length="122" mass="13715">MSEEQKSLWVGSLPTDVTTEEIREKFSKCGKIDEVFIAPRKSSEQYVYGSLPEGIYTPISVLTQLRVQRGYCEAMGMASPFGLRNLTLGVRSDTVRPPARKEVWSFAGTQALYPRVHSCGYF</sequence>
<dbReference type="SUPFAM" id="SSF54928">
    <property type="entry name" value="RNA-binding domain, RBD"/>
    <property type="match status" value="1"/>
</dbReference>
<gene>
    <name evidence="2" type="ORF">SNAT2548_LOCUS1955</name>
</gene>
<name>A0A812HV37_9DINO</name>
<organism evidence="2 3">
    <name type="scientific">Symbiodinium natans</name>
    <dbReference type="NCBI Taxonomy" id="878477"/>
    <lineage>
        <taxon>Eukaryota</taxon>
        <taxon>Sar</taxon>
        <taxon>Alveolata</taxon>
        <taxon>Dinophyceae</taxon>
        <taxon>Suessiales</taxon>
        <taxon>Symbiodiniaceae</taxon>
        <taxon>Symbiodinium</taxon>
    </lineage>
</organism>
<dbReference type="GO" id="GO:0003723">
    <property type="term" value="F:RNA binding"/>
    <property type="evidence" value="ECO:0007669"/>
    <property type="project" value="InterPro"/>
</dbReference>
<dbReference type="Gene3D" id="3.30.70.330">
    <property type="match status" value="1"/>
</dbReference>
<dbReference type="CDD" id="cd00590">
    <property type="entry name" value="RRM_SF"/>
    <property type="match status" value="1"/>
</dbReference>
<dbReference type="OrthoDB" id="407442at2759"/>
<reference evidence="2" key="1">
    <citation type="submission" date="2021-02" db="EMBL/GenBank/DDBJ databases">
        <authorList>
            <person name="Dougan E. K."/>
            <person name="Rhodes N."/>
            <person name="Thang M."/>
            <person name="Chan C."/>
        </authorList>
    </citation>
    <scope>NUCLEOTIDE SEQUENCE</scope>
</reference>
<dbReference type="AlphaFoldDB" id="A0A812HV37"/>
<feature type="domain" description="RRM" evidence="1">
    <location>
        <begin position="8"/>
        <end position="42"/>
    </location>
</feature>
<evidence type="ECO:0000313" key="3">
    <source>
        <dbReference type="Proteomes" id="UP000604046"/>
    </source>
</evidence>
<accession>A0A812HV37</accession>
<dbReference type="InterPro" id="IPR012677">
    <property type="entry name" value="Nucleotide-bd_a/b_plait_sf"/>
</dbReference>
<protein>
    <recommendedName>
        <fullName evidence="1">RRM domain-containing protein</fullName>
    </recommendedName>
</protein>
<dbReference type="Pfam" id="PF00076">
    <property type="entry name" value="RRM_1"/>
    <property type="match status" value="1"/>
</dbReference>
<proteinExistence type="predicted"/>
<keyword evidence="3" id="KW-1185">Reference proteome</keyword>
<comment type="caution">
    <text evidence="2">The sequence shown here is derived from an EMBL/GenBank/DDBJ whole genome shotgun (WGS) entry which is preliminary data.</text>
</comment>
<evidence type="ECO:0000259" key="1">
    <source>
        <dbReference type="Pfam" id="PF00076"/>
    </source>
</evidence>
<dbReference type="InterPro" id="IPR035979">
    <property type="entry name" value="RBD_domain_sf"/>
</dbReference>